<evidence type="ECO:0000256" key="3">
    <source>
        <dbReference type="ARBA" id="ARBA00022801"/>
    </source>
</evidence>
<comment type="cofactor">
    <cofactor evidence="1">
        <name>Mg(2+)</name>
        <dbReference type="ChEBI" id="CHEBI:18420"/>
    </cofactor>
</comment>
<dbReference type="RefSeq" id="WP_230340347.1">
    <property type="nucleotide sequence ID" value="NZ_CP069798.1"/>
</dbReference>
<dbReference type="InterPro" id="IPR006879">
    <property type="entry name" value="YdjC-like"/>
</dbReference>
<keyword evidence="7" id="KW-1185">Reference proteome</keyword>
<protein>
    <submittedName>
        <fullName evidence="6">ChbG/HpnK family deacetylase</fullName>
    </submittedName>
</protein>
<dbReference type="EMBL" id="CP069798">
    <property type="protein sequence ID" value="QRQ83048.1"/>
    <property type="molecule type" value="Genomic_DNA"/>
</dbReference>
<keyword evidence="5" id="KW-0119">Carbohydrate metabolism</keyword>
<dbReference type="GO" id="GO:0005975">
    <property type="term" value="P:carbohydrate metabolic process"/>
    <property type="evidence" value="ECO:0007669"/>
    <property type="project" value="InterPro"/>
</dbReference>
<dbReference type="Gene3D" id="3.20.20.370">
    <property type="entry name" value="Glycoside hydrolase/deacetylase"/>
    <property type="match status" value="1"/>
</dbReference>
<dbReference type="PANTHER" id="PTHR31609">
    <property type="entry name" value="YDJC DEACETYLASE FAMILY MEMBER"/>
    <property type="match status" value="1"/>
</dbReference>
<keyword evidence="4" id="KW-0460">Magnesium</keyword>
<keyword evidence="2" id="KW-0479">Metal-binding</keyword>
<evidence type="ECO:0000256" key="2">
    <source>
        <dbReference type="ARBA" id="ARBA00022723"/>
    </source>
</evidence>
<dbReference type="PANTHER" id="PTHR31609:SF1">
    <property type="entry name" value="CARBOHYDRATE DEACETYLASE"/>
    <property type="match status" value="1"/>
</dbReference>
<accession>A0A892ZKV2</accession>
<dbReference type="KEGG" id="ptes:JQU52_06720"/>
<dbReference type="SUPFAM" id="SSF88713">
    <property type="entry name" value="Glycoside hydrolase/deacetylase"/>
    <property type="match status" value="1"/>
</dbReference>
<evidence type="ECO:0000313" key="6">
    <source>
        <dbReference type="EMBL" id="QRQ83048.1"/>
    </source>
</evidence>
<dbReference type="GO" id="GO:0016787">
    <property type="term" value="F:hydrolase activity"/>
    <property type="evidence" value="ECO:0007669"/>
    <property type="project" value="UniProtKB-KW"/>
</dbReference>
<dbReference type="AlphaFoldDB" id="A0A892ZKV2"/>
<dbReference type="GO" id="GO:0046872">
    <property type="term" value="F:metal ion binding"/>
    <property type="evidence" value="ECO:0007669"/>
    <property type="project" value="UniProtKB-KW"/>
</dbReference>
<evidence type="ECO:0000256" key="4">
    <source>
        <dbReference type="ARBA" id="ARBA00022842"/>
    </source>
</evidence>
<dbReference type="CDD" id="cd10807">
    <property type="entry name" value="YdjC_like_3"/>
    <property type="match status" value="1"/>
</dbReference>
<organism evidence="6 7">
    <name type="scientific">Paralysiella testudinis</name>
    <dbReference type="NCBI Taxonomy" id="2809020"/>
    <lineage>
        <taxon>Bacteria</taxon>
        <taxon>Pseudomonadati</taxon>
        <taxon>Pseudomonadota</taxon>
        <taxon>Betaproteobacteria</taxon>
        <taxon>Neisseriales</taxon>
        <taxon>Neisseriaceae</taxon>
        <taxon>Paralysiella</taxon>
    </lineage>
</organism>
<evidence type="ECO:0000256" key="1">
    <source>
        <dbReference type="ARBA" id="ARBA00001946"/>
    </source>
</evidence>
<sequence>MKQITLNVDDLGLAPAVNQAVLRLAEMGRIQSASFMSLGRIDADEVAQLRQYAVDIGLHLDFTGLAKQGSLKQVMWRSWRRAWPSAWLSDEIARQLDAYENQIGAAPVFVDGHQHVHQFPQIREQLLAALLQRYGNRVMLRSTRPFATDAKSLLIYTLGGPTLRQLAHSQALKLNRSFGGAYAFNDDIAALRRRWQNWLAAAPAAGAVLMCHPAIAASGWQDEIKAAREREWAWLSGSEFAELWQQQQCAPQSWAQMGDLS</sequence>
<dbReference type="Proteomes" id="UP000653156">
    <property type="component" value="Chromosome"/>
</dbReference>
<evidence type="ECO:0000256" key="5">
    <source>
        <dbReference type="ARBA" id="ARBA00023277"/>
    </source>
</evidence>
<dbReference type="InterPro" id="IPR011330">
    <property type="entry name" value="Glyco_hydro/deAcase_b/a-brl"/>
</dbReference>
<name>A0A892ZKV2_9NEIS</name>
<gene>
    <name evidence="6" type="ORF">JQU52_06720</name>
</gene>
<dbReference type="Pfam" id="PF04794">
    <property type="entry name" value="YdjC"/>
    <property type="match status" value="1"/>
</dbReference>
<proteinExistence type="predicted"/>
<keyword evidence="3" id="KW-0378">Hydrolase</keyword>
<reference evidence="6" key="1">
    <citation type="submission" date="2021-02" db="EMBL/GenBank/DDBJ databases">
        <title>Neisseriaceae sp. 26B isolated from the cloaca of a Common Toad-headed Turtle (Mesoclemmys nasuta).</title>
        <authorList>
            <person name="Spergser J."/>
            <person name="Busse H.-J."/>
        </authorList>
    </citation>
    <scope>NUCLEOTIDE SEQUENCE</scope>
    <source>
        <strain evidence="6">26B</strain>
    </source>
</reference>
<evidence type="ECO:0000313" key="7">
    <source>
        <dbReference type="Proteomes" id="UP000653156"/>
    </source>
</evidence>
<dbReference type="GO" id="GO:0019213">
    <property type="term" value="F:deacetylase activity"/>
    <property type="evidence" value="ECO:0007669"/>
    <property type="project" value="TreeGrafter"/>
</dbReference>